<dbReference type="PANTHER" id="PTHR16199:SF4">
    <property type="entry name" value="CONDENSIN-2 COMPLEX SUBUNIT G2"/>
    <property type="match status" value="1"/>
</dbReference>
<feature type="compositionally biased region" description="Polar residues" evidence="1">
    <location>
        <begin position="1107"/>
        <end position="1120"/>
    </location>
</feature>
<dbReference type="Pfam" id="PF12422">
    <property type="entry name" value="Condensin2nSMC"/>
    <property type="match status" value="1"/>
</dbReference>
<feature type="region of interest" description="Disordered" evidence="1">
    <location>
        <begin position="933"/>
        <end position="955"/>
    </location>
</feature>
<protein>
    <recommendedName>
        <fullName evidence="4">Condensin-2 complex subunit G2</fullName>
    </recommendedName>
</protein>
<evidence type="ECO:0008006" key="4">
    <source>
        <dbReference type="Google" id="ProtNLM"/>
    </source>
</evidence>
<dbReference type="EMBL" id="JAWDGP010002800">
    <property type="protein sequence ID" value="KAK3779841.1"/>
    <property type="molecule type" value="Genomic_DNA"/>
</dbReference>
<dbReference type="Gene3D" id="1.25.10.10">
    <property type="entry name" value="Leucine-rich Repeat Variant"/>
    <property type="match status" value="1"/>
</dbReference>
<dbReference type="GO" id="GO:0000070">
    <property type="term" value="P:mitotic sister chromatid segregation"/>
    <property type="evidence" value="ECO:0007669"/>
    <property type="project" value="TreeGrafter"/>
</dbReference>
<gene>
    <name evidence="2" type="ORF">RRG08_051805</name>
</gene>
<feature type="region of interest" description="Disordered" evidence="1">
    <location>
        <begin position="988"/>
        <end position="1010"/>
    </location>
</feature>
<dbReference type="Proteomes" id="UP001283361">
    <property type="component" value="Unassembled WGS sequence"/>
</dbReference>
<feature type="compositionally biased region" description="Basic residues" evidence="1">
    <location>
        <begin position="614"/>
        <end position="625"/>
    </location>
</feature>
<dbReference type="GO" id="GO:0005634">
    <property type="term" value="C:nucleus"/>
    <property type="evidence" value="ECO:0007669"/>
    <property type="project" value="InterPro"/>
</dbReference>
<dbReference type="InterPro" id="IPR024741">
    <property type="entry name" value="Condensin2_G2"/>
</dbReference>
<accession>A0AAE1A396</accession>
<name>A0AAE1A396_9GAST</name>
<evidence type="ECO:0000313" key="2">
    <source>
        <dbReference type="EMBL" id="KAK3779841.1"/>
    </source>
</evidence>
<dbReference type="GO" id="GO:0000796">
    <property type="term" value="C:condensin complex"/>
    <property type="evidence" value="ECO:0007669"/>
    <property type="project" value="TreeGrafter"/>
</dbReference>
<feature type="region of interest" description="Disordered" evidence="1">
    <location>
        <begin position="1100"/>
        <end position="1120"/>
    </location>
</feature>
<dbReference type="InterPro" id="IPR016024">
    <property type="entry name" value="ARM-type_fold"/>
</dbReference>
<evidence type="ECO:0000313" key="3">
    <source>
        <dbReference type="Proteomes" id="UP001283361"/>
    </source>
</evidence>
<comment type="caution">
    <text evidence="2">The sequence shown here is derived from an EMBL/GenBank/DDBJ whole genome shotgun (WGS) entry which is preliminary data.</text>
</comment>
<sequence>MEGKNQSFIPFFLKLFNDKTLEDTVVAFNKRQKTELWDDVLGMCMKTLLDSNNDEVEGSQTLAKMHRVLLCIARLASATLSSLGQLQNDEEEDLSRSKSEVEVPPSLHETAVILHGILPTLKSERNGIKNTVCNLFETWWALGILGKEELMANTFLCLLDRSTQSDATKTDVVRVMAIHQVLLAADLCKDSAGPLVNLLLQCSYHPQYMTSPQGTQFLAFLFTLNQDFAQRLHDTIKVHLPSVPVSWGSKYGEIYFRAWQKSSDEQREFLELHCIQDIMHNACRMRMGARGSLWYALFKILSSLHAKKTQRGVLDMLTRLYGPILWRSLMVCNSDVRLSAAHIMFDAFPLQDLGLDCQETDKALQKQLDAMHSLLQDPVPAVRLAAVTGVGRVLSIYWELIPPDVIKCFMTTLVEDLVYDITSPLVREAVIKVMQELCSNHLALTFLPQVLPTLGNFVHDTSERVRVAMLELLLRLKGVRSVKFYHVVPVEHLLARLEVDTSEPVVRRVMKLLYRSFVPTQETPQQQLERCKALILTNQGAARQFYLHLPKFLDTEDSVKYLVVLCRYLVESARQLHSNHEDISGDQDNKDEEVGLEKDAGDGSENLDSSQTPRRSRRASAKRSKMSKDKQSGSTKDDEDDDEGETENTDLSETQHHQQQLVEVLRGVTEAIYLMYITLSPVLDADEEFHPMREGLAKKLSVTVREMMAVSQDPELYNTLIALAGHLPSRAIPMASQSLMKRLIKHNPGKPDRNVDITCSVKALVQWGKANTLIEMVKESIDKALSIGNEEDVGDVEGEAETGKTLKYKNDKKREPKKKTVGFSAAVEDVLSHEVALQVMEVMLAQPECRPILMLRHSKSLISLAKSLGVVTNKLKHFVSPTATEHTHLNAFSLPESHPASVPMYIKMYSFHLRLCAFLSCRSEKNAADLEQNVENDHDRGNRNNVVSSDQEDGVREEADRALVTALTWSSACLLPWLKSTTKSLENHSTTAQASSEKGNSASKGKKGKGPSLVVETLAEKQRQVLLQMLIFNLKITSSVMIASCVGSAFLDEAVQLCLAVLHCLNSTDAAVLNSSLLVSTLGCVYHFLSLRVKEADEKGCVPQPLPSESTASTNRQEVPRQTTSQVERCTDVACSCLCLLLKALTAPTKNTQGTSETVANLNGVSDVAKITFIQSDRAELLNSITPSLTELIVELTRPGQPAWISQKTASAALRCALEDVERACERENDGSDLEEMKLPALALTILNAVKRKTVTLKLFCAEVESCLSGDEIFNIYQARALLSIVSSLYSCDPTLQSPVLFQALRASVLKASGPSDMDEDVFNDVHLKTEKALNKLQSELLSDI</sequence>
<feature type="compositionally biased region" description="Acidic residues" evidence="1">
    <location>
        <begin position="637"/>
        <end position="650"/>
    </location>
</feature>
<dbReference type="PANTHER" id="PTHR16199">
    <property type="entry name" value="CONDENSIN-2 COMPLEX SUBUNIT G2"/>
    <property type="match status" value="1"/>
</dbReference>
<evidence type="ECO:0000256" key="1">
    <source>
        <dbReference type="SAM" id="MobiDB-lite"/>
    </source>
</evidence>
<reference evidence="2" key="1">
    <citation type="journal article" date="2023" name="G3 (Bethesda)">
        <title>A reference genome for the long-term kleptoplast-retaining sea slug Elysia crispata morphotype clarki.</title>
        <authorList>
            <person name="Eastman K.E."/>
            <person name="Pendleton A.L."/>
            <person name="Shaikh M.A."/>
            <person name="Suttiyut T."/>
            <person name="Ogas R."/>
            <person name="Tomko P."/>
            <person name="Gavelis G."/>
            <person name="Widhalm J.R."/>
            <person name="Wisecaver J.H."/>
        </authorList>
    </citation>
    <scope>NUCLEOTIDE SEQUENCE</scope>
    <source>
        <strain evidence="2">ECLA1</strain>
    </source>
</reference>
<keyword evidence="3" id="KW-1185">Reference proteome</keyword>
<feature type="compositionally biased region" description="Basic and acidic residues" evidence="1">
    <location>
        <begin position="592"/>
        <end position="601"/>
    </location>
</feature>
<feature type="region of interest" description="Disordered" evidence="1">
    <location>
        <begin position="579"/>
        <end position="658"/>
    </location>
</feature>
<dbReference type="SUPFAM" id="SSF48371">
    <property type="entry name" value="ARM repeat"/>
    <property type="match status" value="1"/>
</dbReference>
<organism evidence="2 3">
    <name type="scientific">Elysia crispata</name>
    <name type="common">lettuce slug</name>
    <dbReference type="NCBI Taxonomy" id="231223"/>
    <lineage>
        <taxon>Eukaryota</taxon>
        <taxon>Metazoa</taxon>
        <taxon>Spiralia</taxon>
        <taxon>Lophotrochozoa</taxon>
        <taxon>Mollusca</taxon>
        <taxon>Gastropoda</taxon>
        <taxon>Heterobranchia</taxon>
        <taxon>Euthyneura</taxon>
        <taxon>Panpulmonata</taxon>
        <taxon>Sacoglossa</taxon>
        <taxon>Placobranchoidea</taxon>
        <taxon>Plakobranchidae</taxon>
        <taxon>Elysia</taxon>
    </lineage>
</organism>
<dbReference type="InterPro" id="IPR011989">
    <property type="entry name" value="ARM-like"/>
</dbReference>
<proteinExistence type="predicted"/>